<evidence type="ECO:0000313" key="2">
    <source>
        <dbReference type="EMBL" id="CAH2350661.1"/>
    </source>
</evidence>
<dbReference type="Proteomes" id="UP000837801">
    <property type="component" value="Unassembled WGS sequence"/>
</dbReference>
<dbReference type="GO" id="GO:0005085">
    <property type="term" value="F:guanyl-nucleotide exchange factor activity"/>
    <property type="evidence" value="ECO:0007669"/>
    <property type="project" value="InterPro"/>
</dbReference>
<proteinExistence type="predicted"/>
<reference evidence="2" key="1">
    <citation type="submission" date="2022-03" db="EMBL/GenBank/DDBJ databases">
        <authorList>
            <person name="Legras J.-L."/>
            <person name="Devillers H."/>
            <person name="Grondin C."/>
        </authorList>
    </citation>
    <scope>NUCLEOTIDE SEQUENCE</scope>
    <source>
        <strain evidence="2">CLIB 1423</strain>
    </source>
</reference>
<dbReference type="Pfam" id="PF00621">
    <property type="entry name" value="RhoGEF"/>
    <property type="match status" value="1"/>
</dbReference>
<dbReference type="SMART" id="SM00325">
    <property type="entry name" value="RhoGEF"/>
    <property type="match status" value="1"/>
</dbReference>
<dbReference type="SUPFAM" id="SSF103657">
    <property type="entry name" value="BAR/IMD domain-like"/>
    <property type="match status" value="1"/>
</dbReference>
<dbReference type="InterPro" id="IPR051492">
    <property type="entry name" value="Dynamin-Rho_GEF"/>
</dbReference>
<evidence type="ECO:0000313" key="3">
    <source>
        <dbReference type="Proteomes" id="UP000837801"/>
    </source>
</evidence>
<dbReference type="PANTHER" id="PTHR22834:SF20">
    <property type="entry name" value="SH3 DOMAIN-CONTAINING PROTEIN"/>
    <property type="match status" value="1"/>
</dbReference>
<gene>
    <name evidence="2" type="ORF">CLIB1423_02S02256</name>
</gene>
<accession>A0A9P0QK80</accession>
<dbReference type="Gene3D" id="1.20.900.10">
    <property type="entry name" value="Dbl homology (DH) domain"/>
    <property type="match status" value="1"/>
</dbReference>
<name>A0A9P0QK80_9ASCO</name>
<dbReference type="OrthoDB" id="10256089at2759"/>
<dbReference type="InterPro" id="IPR027267">
    <property type="entry name" value="AH/BAR_dom_sf"/>
</dbReference>
<evidence type="ECO:0000259" key="1">
    <source>
        <dbReference type="PROSITE" id="PS50010"/>
    </source>
</evidence>
<sequence>MSSNPLKQSRRRNLELSIKGLHEKNQLFFKHASPLTDLSDLKAAPTPLHFAIIELLSTEMAYCEDLKSLVDVYSGLLFKSTEYENILMQREKELLFQNVLSLEIISDKFVKRLKEYLKSISSTTGSFEYDGGGLELVLGADLKRLNLGSLISRELCDNKEYRTQMNSFIVTQQFRLKFLEHEKRNGGVLFDRWLKESDLYCTRQDRNGDAISLQSLLSKPIQRFSKYPPLLKRILDEGDKIWTPIQKHELSVCLIKLSQMLHSCNQSIPVENWPDCDSLIFAEDEPYSFVDHGELLVEFKASTDMLGRLLEAIELLSRSILNFSNESYRYARAWNELCNSSMEDGCTLNGVAVQMCTPYESYCDKSTTQLRTAIKLVAQEFEDRIIKRLKMAVGMCKDVEIKINSRQKLSKSYMLYTSKKESNSSWRRSAQKYILLDNRLKDQLPKLKAYIEEFCIGIETETGKALLQWVEIYAGQSSSTRSRHVSEIVQQYRDTIKMSGMKFH</sequence>
<comment type="caution">
    <text evidence="2">The sequence shown here is derived from an EMBL/GenBank/DDBJ whole genome shotgun (WGS) entry which is preliminary data.</text>
</comment>
<protein>
    <recommendedName>
        <fullName evidence="1">DH domain-containing protein</fullName>
    </recommendedName>
</protein>
<dbReference type="GO" id="GO:0005737">
    <property type="term" value="C:cytoplasm"/>
    <property type="evidence" value="ECO:0007669"/>
    <property type="project" value="TreeGrafter"/>
</dbReference>
<dbReference type="Gene3D" id="1.20.1270.60">
    <property type="entry name" value="Arfaptin homology (AH) domain/BAR domain"/>
    <property type="match status" value="1"/>
</dbReference>
<dbReference type="InterPro" id="IPR035899">
    <property type="entry name" value="DBL_dom_sf"/>
</dbReference>
<dbReference type="SUPFAM" id="SSF48065">
    <property type="entry name" value="DBL homology domain (DH-domain)"/>
    <property type="match status" value="1"/>
</dbReference>
<dbReference type="InterPro" id="IPR000219">
    <property type="entry name" value="DH_dom"/>
</dbReference>
<dbReference type="EMBL" id="CAKXYY010000002">
    <property type="protein sequence ID" value="CAH2350661.1"/>
    <property type="molecule type" value="Genomic_DNA"/>
</dbReference>
<keyword evidence="3" id="KW-1185">Reference proteome</keyword>
<organism evidence="2 3">
    <name type="scientific">[Candida] railenensis</name>
    <dbReference type="NCBI Taxonomy" id="45579"/>
    <lineage>
        <taxon>Eukaryota</taxon>
        <taxon>Fungi</taxon>
        <taxon>Dikarya</taxon>
        <taxon>Ascomycota</taxon>
        <taxon>Saccharomycotina</taxon>
        <taxon>Pichiomycetes</taxon>
        <taxon>Debaryomycetaceae</taxon>
        <taxon>Kurtzmaniella</taxon>
    </lineage>
</organism>
<dbReference type="GO" id="GO:0031991">
    <property type="term" value="P:regulation of actomyosin contractile ring contraction"/>
    <property type="evidence" value="ECO:0007669"/>
    <property type="project" value="TreeGrafter"/>
</dbReference>
<dbReference type="GO" id="GO:0032955">
    <property type="term" value="P:regulation of division septum assembly"/>
    <property type="evidence" value="ECO:0007669"/>
    <property type="project" value="TreeGrafter"/>
</dbReference>
<dbReference type="AlphaFoldDB" id="A0A9P0QK80"/>
<feature type="domain" description="DH" evidence="1">
    <location>
        <begin position="47"/>
        <end position="267"/>
    </location>
</feature>
<dbReference type="PANTHER" id="PTHR22834">
    <property type="entry name" value="NUCLEAR FUSION PROTEIN FUS2"/>
    <property type="match status" value="1"/>
</dbReference>
<dbReference type="PROSITE" id="PS50010">
    <property type="entry name" value="DH_2"/>
    <property type="match status" value="1"/>
</dbReference>